<proteinExistence type="predicted"/>
<organism evidence="1 2">
    <name type="scientific">Coniosporium uncinatum</name>
    <dbReference type="NCBI Taxonomy" id="93489"/>
    <lineage>
        <taxon>Eukaryota</taxon>
        <taxon>Fungi</taxon>
        <taxon>Dikarya</taxon>
        <taxon>Ascomycota</taxon>
        <taxon>Pezizomycotina</taxon>
        <taxon>Dothideomycetes</taxon>
        <taxon>Dothideomycetes incertae sedis</taxon>
        <taxon>Coniosporium</taxon>
    </lineage>
</organism>
<protein>
    <submittedName>
        <fullName evidence="1">Uncharacterized protein</fullName>
    </submittedName>
</protein>
<name>A0ACC3DAK1_9PEZI</name>
<evidence type="ECO:0000313" key="1">
    <source>
        <dbReference type="EMBL" id="KAK3064380.1"/>
    </source>
</evidence>
<comment type="caution">
    <text evidence="1">The sequence shown here is derived from an EMBL/GenBank/DDBJ whole genome shotgun (WGS) entry which is preliminary data.</text>
</comment>
<dbReference type="Proteomes" id="UP001186974">
    <property type="component" value="Unassembled WGS sequence"/>
</dbReference>
<evidence type="ECO:0000313" key="2">
    <source>
        <dbReference type="Proteomes" id="UP001186974"/>
    </source>
</evidence>
<accession>A0ACC3DAK1</accession>
<gene>
    <name evidence="1" type="ORF">LTS18_007688</name>
</gene>
<reference evidence="1" key="1">
    <citation type="submission" date="2024-09" db="EMBL/GenBank/DDBJ databases">
        <title>Black Yeasts Isolated from many extreme environments.</title>
        <authorList>
            <person name="Coleine C."/>
            <person name="Stajich J.E."/>
            <person name="Selbmann L."/>
        </authorList>
    </citation>
    <scope>NUCLEOTIDE SEQUENCE</scope>
    <source>
        <strain evidence="1">CCFEE 5737</strain>
    </source>
</reference>
<dbReference type="EMBL" id="JAWDJW010006529">
    <property type="protein sequence ID" value="KAK3064380.1"/>
    <property type="molecule type" value="Genomic_DNA"/>
</dbReference>
<keyword evidence="2" id="KW-1185">Reference proteome</keyword>
<sequence>MASEQNGTETAKPLFYAYSRRSDHENFSRYILVFKDANVCNRWWELVQAQFPEDAVRPAPQLFSFKGDDFPGKAAKNKAFEELKNKWFYTQLGDSTGTGGRSLSLLPAQGYDGTIIARSSGPPDSAAAEGESAGAGGFQEAGEMLKALQSLQGTVEEMAKDVHKVTEAQGKGQEQVGGIVQLLDLQATNQERMRQSLDNQAETQERIRELWDKQAETQERIGQSSDRQTETQERIRESLDRQAETQEKILKTLEKNNSDVRILGRKLASKHAPASTPAPAPAPASAPLQESKDESAGNKALQSAIEQNTNAINSLIAEMRNERKERRALESTSTVDRMESAINALIADMRHERKERRALENSSSVDKTESAINALIAEIRDERRDRQAVDNSASTDKLDQVDQPENVGKTEKPDKDMPLSPAGLVIYPPPRKIRLKKVGFAYEELPKGHASESAQKSQSVPARTKPPKLSRGTSTTNQY</sequence>